<gene>
    <name evidence="8" type="primary">VP15_1</name>
    <name evidence="8" type="ORF">g.93890</name>
</gene>
<keyword evidence="2 6" id="KW-0963">Cytoplasm</keyword>
<comment type="function">
    <text evidence="6">Acts as a sulfur carrier required for molybdopterin biosynthesis. Component of the molybdopterin synthase complex that catalyzes the conversion of precursor Z into molybdopterin by mediating the incorporation of 2 sulfur atoms into precursor Z to generate a dithiolene group. In the complex, serves as sulfur donor by being thiocarboxylated (-COSH) at its C-terminus by MOCS3. After interaction with MOCS2B, the sulfur is then transferred to precursor Z to form molybdopterin.</text>
</comment>
<feature type="region of interest" description="Disordered" evidence="7">
    <location>
        <begin position="1"/>
        <end position="31"/>
    </location>
</feature>
<dbReference type="GO" id="GO:0000166">
    <property type="term" value="F:nucleotide binding"/>
    <property type="evidence" value="ECO:0007669"/>
    <property type="project" value="UniProtKB-KW"/>
</dbReference>
<dbReference type="SUPFAM" id="SSF54285">
    <property type="entry name" value="MoaD/ThiS"/>
    <property type="match status" value="1"/>
</dbReference>
<dbReference type="InterPro" id="IPR044672">
    <property type="entry name" value="MOCS2A"/>
</dbReference>
<dbReference type="InterPro" id="IPR028887">
    <property type="entry name" value="MOCS2A_euk"/>
</dbReference>
<dbReference type="NCBIfam" id="TIGR01682">
    <property type="entry name" value="moaD"/>
    <property type="match status" value="1"/>
</dbReference>
<feature type="modified residue" description="Glycyl adenylate; alternate" evidence="6">
    <location>
        <position position="143"/>
    </location>
</feature>
<dbReference type="UniPathway" id="UPA00344"/>
<evidence type="ECO:0000256" key="4">
    <source>
        <dbReference type="ARBA" id="ARBA00022741"/>
    </source>
</evidence>
<dbReference type="InterPro" id="IPR016155">
    <property type="entry name" value="Mopterin_synth/thiamin_S_b"/>
</dbReference>
<keyword evidence="4 6" id="KW-0547">Nucleotide-binding</keyword>
<dbReference type="HAMAP" id="MF_03051">
    <property type="entry name" value="MOCS2A"/>
    <property type="match status" value="1"/>
</dbReference>
<dbReference type="FunFam" id="3.10.20.30:FF:000010">
    <property type="entry name" value="Molybdopterin synthase sulfur carrier subunit"/>
    <property type="match status" value="1"/>
</dbReference>
<dbReference type="Gene3D" id="3.10.20.30">
    <property type="match status" value="1"/>
</dbReference>
<comment type="pathway">
    <text evidence="1 6">Cofactor biosynthesis; molybdopterin biosynthesis.</text>
</comment>
<protein>
    <recommendedName>
        <fullName evidence="6">Molybdopterin synthase sulfur carrier subunit</fullName>
    </recommendedName>
    <alternativeName>
        <fullName evidence="6">Molybdenum cofactor synthesis protein 2 small subunit</fullName>
    </alternativeName>
    <alternativeName>
        <fullName evidence="6">Molybdenum cofactor synthesis protein 2A</fullName>
        <shortName evidence="6">MOCS2A</shortName>
    </alternativeName>
    <alternativeName>
        <fullName evidence="6">Sulfur carrier protein MOCS2A</fullName>
    </alternativeName>
</protein>
<name>A0A1D1Y2N9_9ARAE</name>
<sequence length="143" mass="15377">MGQSRSNTTVEEQNSTPPAAESSPPTSSMEALFSGTSVHGVSCGVVGTFKAGELNKASEERQIHIKVLFFARARELTGLMEMSLEVPPGSTTGYCMRKLLSKFPKLEEILNSMVLALNEEYASESAIVRDRDELAIIPPISGG</sequence>
<feature type="compositionally biased region" description="Low complexity" evidence="7">
    <location>
        <begin position="15"/>
        <end position="28"/>
    </location>
</feature>
<dbReference type="Pfam" id="PF02597">
    <property type="entry name" value="ThiS"/>
    <property type="match status" value="1"/>
</dbReference>
<evidence type="ECO:0000256" key="2">
    <source>
        <dbReference type="ARBA" id="ARBA00022490"/>
    </source>
</evidence>
<dbReference type="PANTHER" id="PTHR33359:SF1">
    <property type="entry name" value="MOLYBDOPTERIN SYNTHASE SULFUR CARRIER SUBUNIT"/>
    <property type="match status" value="1"/>
</dbReference>
<evidence type="ECO:0000256" key="1">
    <source>
        <dbReference type="ARBA" id="ARBA00005046"/>
    </source>
</evidence>
<dbReference type="GO" id="GO:1990133">
    <property type="term" value="C:molybdopterin adenylyltransferase complex"/>
    <property type="evidence" value="ECO:0007669"/>
    <property type="project" value="TreeGrafter"/>
</dbReference>
<evidence type="ECO:0000256" key="5">
    <source>
        <dbReference type="ARBA" id="ARBA00023150"/>
    </source>
</evidence>
<evidence type="ECO:0000256" key="6">
    <source>
        <dbReference type="HAMAP-Rule" id="MF_03051"/>
    </source>
</evidence>
<feature type="compositionally biased region" description="Polar residues" evidence="7">
    <location>
        <begin position="1"/>
        <end position="14"/>
    </location>
</feature>
<reference evidence="8" key="1">
    <citation type="submission" date="2015-07" db="EMBL/GenBank/DDBJ databases">
        <title>Transcriptome Assembly of Anthurium amnicola.</title>
        <authorList>
            <person name="Suzuki J."/>
        </authorList>
    </citation>
    <scope>NUCLEOTIDE SEQUENCE</scope>
</reference>
<accession>A0A1D1Y2N9</accession>
<comment type="subcellular location">
    <subcellularLocation>
        <location evidence="6">Cytoplasm</location>
    </subcellularLocation>
</comment>
<dbReference type="AlphaFoldDB" id="A0A1D1Y2N9"/>
<feature type="modified residue" description="1-thioglycine; alternate" evidence="6">
    <location>
        <position position="143"/>
    </location>
</feature>
<proteinExistence type="inferred from homology"/>
<comment type="similarity">
    <text evidence="6">Belongs to the MoaD family. MOCS2A subfamily.</text>
</comment>
<comment type="subunit">
    <text evidence="6">Heterotetramer; composed of 2 small (MOCS2A) and 2 large (MOCS2B) subunits.</text>
</comment>
<evidence type="ECO:0000313" key="8">
    <source>
        <dbReference type="EMBL" id="JAT48904.1"/>
    </source>
</evidence>
<dbReference type="InterPro" id="IPR012675">
    <property type="entry name" value="Beta-grasp_dom_sf"/>
</dbReference>
<evidence type="ECO:0000256" key="7">
    <source>
        <dbReference type="SAM" id="MobiDB-lite"/>
    </source>
</evidence>
<dbReference type="PANTHER" id="PTHR33359">
    <property type="entry name" value="MOLYBDOPTERIN SYNTHASE SULFUR CARRIER SUBUNIT"/>
    <property type="match status" value="1"/>
</dbReference>
<organism evidence="8">
    <name type="scientific">Anthurium amnicola</name>
    <dbReference type="NCBI Taxonomy" id="1678845"/>
    <lineage>
        <taxon>Eukaryota</taxon>
        <taxon>Viridiplantae</taxon>
        <taxon>Streptophyta</taxon>
        <taxon>Embryophyta</taxon>
        <taxon>Tracheophyta</taxon>
        <taxon>Spermatophyta</taxon>
        <taxon>Magnoliopsida</taxon>
        <taxon>Liliopsida</taxon>
        <taxon>Araceae</taxon>
        <taxon>Pothoideae</taxon>
        <taxon>Potheae</taxon>
        <taxon>Anthurium</taxon>
    </lineage>
</organism>
<dbReference type="CDD" id="cd00754">
    <property type="entry name" value="Ubl_MoaD"/>
    <property type="match status" value="1"/>
</dbReference>
<dbReference type="GO" id="GO:1990140">
    <property type="term" value="C:molybdopterin synthase complex"/>
    <property type="evidence" value="ECO:0007669"/>
    <property type="project" value="UniProtKB-UniRule"/>
</dbReference>
<keyword evidence="3 6" id="KW-0597">Phosphoprotein</keyword>
<dbReference type="GO" id="GO:0030366">
    <property type="term" value="F:molybdopterin synthase activity"/>
    <property type="evidence" value="ECO:0007669"/>
    <property type="project" value="UniProtKB-UniRule"/>
</dbReference>
<comment type="PTM">
    <text evidence="6">C-terminal thiocarboxylation occurs in 2 steps, it is first acyl-adenylated (-COAMP) via the hesA/moeB/thiF part of MOCS3, then thiocarboxylated (-COSH) via the rhodanese domain of MOCS3.</text>
</comment>
<dbReference type="GO" id="GO:0006777">
    <property type="term" value="P:Mo-molybdopterin cofactor biosynthetic process"/>
    <property type="evidence" value="ECO:0007669"/>
    <property type="project" value="UniProtKB-UniRule"/>
</dbReference>
<keyword evidence="5 6" id="KW-0501">Molybdenum cofactor biosynthesis</keyword>
<dbReference type="InterPro" id="IPR003749">
    <property type="entry name" value="ThiS/MoaD-like"/>
</dbReference>
<dbReference type="EMBL" id="GDJX01019032">
    <property type="protein sequence ID" value="JAT48904.1"/>
    <property type="molecule type" value="Transcribed_RNA"/>
</dbReference>
<evidence type="ECO:0000256" key="3">
    <source>
        <dbReference type="ARBA" id="ARBA00022553"/>
    </source>
</evidence>